<dbReference type="GO" id="GO:0015095">
    <property type="term" value="F:magnesium ion transmembrane transporter activity"/>
    <property type="evidence" value="ECO:0007669"/>
    <property type="project" value="InterPro"/>
</dbReference>
<comment type="subcellular location">
    <subcellularLocation>
        <location evidence="1">Membrane</location>
        <topology evidence="1">Multi-pass membrane protein</topology>
    </subcellularLocation>
</comment>
<feature type="compositionally biased region" description="Polar residues" evidence="5">
    <location>
        <begin position="502"/>
        <end position="520"/>
    </location>
</feature>
<dbReference type="Gene3D" id="1.10.3730.20">
    <property type="match status" value="1"/>
</dbReference>
<feature type="transmembrane region" description="Helical" evidence="6">
    <location>
        <begin position="188"/>
        <end position="210"/>
    </location>
</feature>
<evidence type="ECO:0000313" key="8">
    <source>
        <dbReference type="Proteomes" id="UP000018144"/>
    </source>
</evidence>
<evidence type="ECO:0000313" key="7">
    <source>
        <dbReference type="EMBL" id="CCX31347.1"/>
    </source>
</evidence>
<dbReference type="STRING" id="1076935.U4LIK0"/>
<feature type="transmembrane region" description="Helical" evidence="6">
    <location>
        <begin position="63"/>
        <end position="82"/>
    </location>
</feature>
<organism evidence="7 8">
    <name type="scientific">Pyronema omphalodes (strain CBS 100304)</name>
    <name type="common">Pyronema confluens</name>
    <dbReference type="NCBI Taxonomy" id="1076935"/>
    <lineage>
        <taxon>Eukaryota</taxon>
        <taxon>Fungi</taxon>
        <taxon>Dikarya</taxon>
        <taxon>Ascomycota</taxon>
        <taxon>Pezizomycotina</taxon>
        <taxon>Pezizomycetes</taxon>
        <taxon>Pezizales</taxon>
        <taxon>Pyronemataceae</taxon>
        <taxon>Pyronema</taxon>
    </lineage>
</organism>
<dbReference type="AlphaFoldDB" id="U4LIK0"/>
<dbReference type="OrthoDB" id="6428174at2759"/>
<feature type="transmembrane region" description="Helical" evidence="6">
    <location>
        <begin position="157"/>
        <end position="176"/>
    </location>
</feature>
<dbReference type="EMBL" id="HF935589">
    <property type="protein sequence ID" value="CCX31347.1"/>
    <property type="molecule type" value="Genomic_DNA"/>
</dbReference>
<reference evidence="7 8" key="1">
    <citation type="journal article" date="2013" name="PLoS Genet.">
        <title>The genome and development-dependent transcriptomes of Pyronema confluens: a window into fungal evolution.</title>
        <authorList>
            <person name="Traeger S."/>
            <person name="Altegoer F."/>
            <person name="Freitag M."/>
            <person name="Gabaldon T."/>
            <person name="Kempken F."/>
            <person name="Kumar A."/>
            <person name="Marcet-Houben M."/>
            <person name="Poggeler S."/>
            <person name="Stajich J.E."/>
            <person name="Nowrousian M."/>
        </authorList>
    </citation>
    <scope>NUCLEOTIDE SEQUENCE [LARGE SCALE GENOMIC DNA]</scope>
    <source>
        <strain evidence="8">CBS 100304</strain>
        <tissue evidence="7">Vegetative mycelium</tissue>
    </source>
</reference>
<feature type="compositionally biased region" description="Basic and acidic residues" evidence="5">
    <location>
        <begin position="604"/>
        <end position="617"/>
    </location>
</feature>
<dbReference type="SUPFAM" id="SSF103481">
    <property type="entry name" value="Multidrug resistance efflux transporter EmrE"/>
    <property type="match status" value="1"/>
</dbReference>
<feature type="transmembrane region" description="Helical" evidence="6">
    <location>
        <begin position="15"/>
        <end position="37"/>
    </location>
</feature>
<keyword evidence="3 6" id="KW-1133">Transmembrane helix</keyword>
<protein>
    <submittedName>
        <fullName evidence="7">Similar to Magnesium transporter NIPA4 acc. no. Q0D2K0</fullName>
    </submittedName>
</protein>
<keyword evidence="2 6" id="KW-0812">Transmembrane</keyword>
<evidence type="ECO:0000256" key="5">
    <source>
        <dbReference type="SAM" id="MobiDB-lite"/>
    </source>
</evidence>
<accession>U4LIK0</accession>
<feature type="transmembrane region" description="Helical" evidence="6">
    <location>
        <begin position="253"/>
        <end position="277"/>
    </location>
</feature>
<dbReference type="Pfam" id="PF05653">
    <property type="entry name" value="Mg_trans_NIPA"/>
    <property type="match status" value="1"/>
</dbReference>
<evidence type="ECO:0000256" key="2">
    <source>
        <dbReference type="ARBA" id="ARBA00022692"/>
    </source>
</evidence>
<dbReference type="eggNOG" id="KOG2922">
    <property type="taxonomic scope" value="Eukaryota"/>
</dbReference>
<evidence type="ECO:0000256" key="3">
    <source>
        <dbReference type="ARBA" id="ARBA00022989"/>
    </source>
</evidence>
<dbReference type="Proteomes" id="UP000018144">
    <property type="component" value="Unassembled WGS sequence"/>
</dbReference>
<evidence type="ECO:0000256" key="6">
    <source>
        <dbReference type="SAM" id="Phobius"/>
    </source>
</evidence>
<proteinExistence type="predicted"/>
<feature type="transmembrane region" description="Helical" evidence="6">
    <location>
        <begin position="88"/>
        <end position="109"/>
    </location>
</feature>
<dbReference type="InterPro" id="IPR008521">
    <property type="entry name" value="Mg_trans_NIPA"/>
</dbReference>
<feature type="compositionally biased region" description="Basic and acidic residues" evidence="5">
    <location>
        <begin position="545"/>
        <end position="557"/>
    </location>
</feature>
<dbReference type="PANTHER" id="PTHR12570">
    <property type="match status" value="1"/>
</dbReference>
<feature type="compositionally biased region" description="Low complexity" evidence="5">
    <location>
        <begin position="527"/>
        <end position="539"/>
    </location>
</feature>
<keyword evidence="8" id="KW-1185">Reference proteome</keyword>
<sequence length="733" mass="79200">MVGGGPTSPEGRPPVYKAVGVSLAVASGVFIGVSFVLKKKGLLAANLKDGKEAGEGYGYLRNVWWWSGMILMILGEICNFMAYAFVEAILVTPLGALSVVITAILSSIFLKERLSFIGKIGCFMCIIGSIVIVLNAPAQSSVATIQDMQRFILSPGFLVYAGLVIVGCISIIIWVVPKYGTKSMMPYLVVCSFIGGLSVVATQGLGAAVVTQISGVPQFNQWFLYVLLVFVVVTLLVEIVYLNKALNIFNAALVTPTYYVIFTSATIVTSAILFRGFKGSPSSIATVVMGFLQICSGVVLLQLSKSSKNVPDTEIFRGDLDQIRTVAEQSEPESEPKADAIRGTAAIIRRLSVARQQAEVDEAMRIRRELMRPATADEQLEWDGVRRRATWNSTRRNTLSGQHAPSPIHMARIPDEEEAVVPELQQDVARGRRRSMSVDEAMRVRMLQEGGGAEPHSPETFLERMRALFGVRTAGGKSSVDLTHAKEEPVTAAVVGGGVHTDTLNSPSTPNRPRFYTSTAAAPPPLSQLGMQQSSQSSPHVNHVQFERPRSHSRGSEYKSVPSSLPYDEKSDLSAVTSSTPVPEKEHGKGKSPADGPMSPKSQKGGDDTHLRPDSRGGARRQFSFTFLHRGHNRSESASSAVSTAESHHSSGVGAKMPWNKRPGADRARTEEEMLGLVKGDTGSSGESAESRGTSRGGTRSSSPELGGRERVPDIRVVSEDEEERRWKGTGKR</sequence>
<feature type="region of interest" description="Disordered" evidence="5">
    <location>
        <begin position="493"/>
        <end position="733"/>
    </location>
</feature>
<dbReference type="GO" id="GO:0016020">
    <property type="term" value="C:membrane"/>
    <property type="evidence" value="ECO:0007669"/>
    <property type="project" value="UniProtKB-SubCell"/>
</dbReference>
<evidence type="ECO:0000256" key="1">
    <source>
        <dbReference type="ARBA" id="ARBA00004141"/>
    </source>
</evidence>
<feature type="transmembrane region" description="Helical" evidence="6">
    <location>
        <begin position="116"/>
        <end position="137"/>
    </location>
</feature>
<feature type="compositionally biased region" description="Basic and acidic residues" evidence="5">
    <location>
        <begin position="663"/>
        <end position="672"/>
    </location>
</feature>
<feature type="transmembrane region" description="Helical" evidence="6">
    <location>
        <begin position="222"/>
        <end position="241"/>
    </location>
</feature>
<dbReference type="PANTHER" id="PTHR12570:SF92">
    <property type="entry name" value="SPICHTHYIN, ISOFORM B"/>
    <property type="match status" value="1"/>
</dbReference>
<keyword evidence="4 6" id="KW-0472">Membrane</keyword>
<feature type="compositionally biased region" description="Basic and acidic residues" evidence="5">
    <location>
        <begin position="707"/>
        <end position="727"/>
    </location>
</feature>
<evidence type="ECO:0000256" key="4">
    <source>
        <dbReference type="ARBA" id="ARBA00023136"/>
    </source>
</evidence>
<feature type="compositionally biased region" description="Low complexity" evidence="5">
    <location>
        <begin position="636"/>
        <end position="645"/>
    </location>
</feature>
<feature type="compositionally biased region" description="Low complexity" evidence="5">
    <location>
        <begin position="682"/>
        <end position="703"/>
    </location>
</feature>
<gene>
    <name evidence="7" type="ORF">PCON_10648</name>
</gene>
<dbReference type="InterPro" id="IPR037185">
    <property type="entry name" value="EmrE-like"/>
</dbReference>
<name>U4LIK0_PYROM</name>